<dbReference type="Pfam" id="PF00386">
    <property type="entry name" value="C1q"/>
    <property type="match status" value="1"/>
</dbReference>
<feature type="signal peptide" evidence="5">
    <location>
        <begin position="1"/>
        <end position="15"/>
    </location>
</feature>
<protein>
    <recommendedName>
        <fullName evidence="6">C1q domain-containing protein</fullName>
    </recommendedName>
</protein>
<keyword evidence="2" id="KW-0964">Secreted</keyword>
<organism evidence="7 8">
    <name type="scientific">Sander lucioperca</name>
    <name type="common">Pike-perch</name>
    <name type="synonym">Perca lucioperca</name>
    <dbReference type="NCBI Taxonomy" id="283035"/>
    <lineage>
        <taxon>Eukaryota</taxon>
        <taxon>Metazoa</taxon>
        <taxon>Chordata</taxon>
        <taxon>Craniata</taxon>
        <taxon>Vertebrata</taxon>
        <taxon>Euteleostomi</taxon>
        <taxon>Actinopterygii</taxon>
        <taxon>Neopterygii</taxon>
        <taxon>Teleostei</taxon>
        <taxon>Neoteleostei</taxon>
        <taxon>Acanthomorphata</taxon>
        <taxon>Eupercaria</taxon>
        <taxon>Perciformes</taxon>
        <taxon>Percoidei</taxon>
        <taxon>Percidae</taxon>
        <taxon>Luciopercinae</taxon>
        <taxon>Sander</taxon>
    </lineage>
</organism>
<reference evidence="7" key="2">
    <citation type="submission" date="2025-09" db="UniProtKB">
        <authorList>
            <consortium name="Ensembl"/>
        </authorList>
    </citation>
    <scope>IDENTIFICATION</scope>
</reference>
<keyword evidence="4 5" id="KW-0732">Signal</keyword>
<dbReference type="SUPFAM" id="SSF49842">
    <property type="entry name" value="TNF-like"/>
    <property type="match status" value="1"/>
</dbReference>
<dbReference type="PANTHER" id="PTHR15427">
    <property type="entry name" value="EMILIN ELASTIN MICROFIBRIL INTERFACE-LOCATED PROTEIN ELASTIN MICROFIBRIL INTERFACER"/>
    <property type="match status" value="1"/>
</dbReference>
<dbReference type="PRINTS" id="PR00007">
    <property type="entry name" value="COMPLEMNTC1Q"/>
</dbReference>
<reference evidence="7" key="1">
    <citation type="submission" date="2025-08" db="UniProtKB">
        <authorList>
            <consortium name="Ensembl"/>
        </authorList>
    </citation>
    <scope>IDENTIFICATION</scope>
</reference>
<dbReference type="AlphaFoldDB" id="A0A8D0A0T7"/>
<dbReference type="PANTHER" id="PTHR15427:SF20">
    <property type="entry name" value="ADIPONECTIN"/>
    <property type="match status" value="1"/>
</dbReference>
<dbReference type="SMART" id="SM00110">
    <property type="entry name" value="C1Q"/>
    <property type="match status" value="1"/>
</dbReference>
<feature type="chain" id="PRO_5034291218" description="C1q domain-containing protein" evidence="5">
    <location>
        <begin position="16"/>
        <end position="267"/>
    </location>
</feature>
<dbReference type="InterPro" id="IPR001073">
    <property type="entry name" value="C1q_dom"/>
</dbReference>
<dbReference type="InterPro" id="IPR008160">
    <property type="entry name" value="Collagen"/>
</dbReference>
<evidence type="ECO:0000256" key="4">
    <source>
        <dbReference type="ARBA" id="ARBA00022729"/>
    </source>
</evidence>
<evidence type="ECO:0000313" key="7">
    <source>
        <dbReference type="Ensembl" id="ENSSLUP00000044254.1"/>
    </source>
</evidence>
<dbReference type="Gene3D" id="2.60.120.40">
    <property type="match status" value="1"/>
</dbReference>
<dbReference type="Pfam" id="PF01391">
    <property type="entry name" value="Collagen"/>
    <property type="match status" value="1"/>
</dbReference>
<dbReference type="Proteomes" id="UP000694568">
    <property type="component" value="Unplaced"/>
</dbReference>
<accession>A0A8D0A0T7</accession>
<dbReference type="PROSITE" id="PS50871">
    <property type="entry name" value="C1Q"/>
    <property type="match status" value="1"/>
</dbReference>
<evidence type="ECO:0000256" key="1">
    <source>
        <dbReference type="ARBA" id="ARBA00004498"/>
    </source>
</evidence>
<keyword evidence="3" id="KW-0272">Extracellular matrix</keyword>
<dbReference type="Ensembl" id="ENSSLUT00000045647.1">
    <property type="protein sequence ID" value="ENSSLUP00000044254.1"/>
    <property type="gene ID" value="ENSSLUG00000019597.1"/>
</dbReference>
<dbReference type="InterPro" id="IPR008983">
    <property type="entry name" value="Tumour_necrosis_fac-like_dom"/>
</dbReference>
<dbReference type="InterPro" id="IPR050392">
    <property type="entry name" value="Collagen/C1q_domain"/>
</dbReference>
<sequence>GTWFVVFWCTASASSVCLTVMTPSVQGPPGLQGVPGPAGARGLPGVQGPMGLKGLMGDKGDIGKPGEPGMNGTKDGVNGTNGSHMGIMGPPGPCSPAIQSAFSAAINQSFPAPNWPVAFPVIITNQQGHFNPIMGIYMAPVNGTYVFTYNLAVATKPLTVGLFVNFNPVVKNTEVYSRSSTSQTIVLNLKSFDRVWLQVRNDLTNGMYTDSDSSSTFSGYLLKCTCAHLCAHGRAGLTGRCVQVHSGRIAILRQREVIAPLTKKNLV</sequence>
<dbReference type="GeneTree" id="ENSGT00940000155435"/>
<name>A0A8D0A0T7_SANLU</name>
<comment type="subcellular location">
    <subcellularLocation>
        <location evidence="1">Secreted</location>
        <location evidence="1">Extracellular space</location>
        <location evidence="1">Extracellular matrix</location>
    </subcellularLocation>
</comment>
<evidence type="ECO:0000256" key="5">
    <source>
        <dbReference type="SAM" id="SignalP"/>
    </source>
</evidence>
<evidence type="ECO:0000256" key="3">
    <source>
        <dbReference type="ARBA" id="ARBA00022530"/>
    </source>
</evidence>
<evidence type="ECO:0000259" key="6">
    <source>
        <dbReference type="PROSITE" id="PS50871"/>
    </source>
</evidence>
<keyword evidence="8" id="KW-1185">Reference proteome</keyword>
<proteinExistence type="predicted"/>
<evidence type="ECO:0000313" key="8">
    <source>
        <dbReference type="Proteomes" id="UP000694568"/>
    </source>
</evidence>
<feature type="domain" description="C1q" evidence="6">
    <location>
        <begin position="95"/>
        <end position="228"/>
    </location>
</feature>
<evidence type="ECO:0000256" key="2">
    <source>
        <dbReference type="ARBA" id="ARBA00022525"/>
    </source>
</evidence>